<dbReference type="Proteomes" id="UP000000758">
    <property type="component" value="Chromosome"/>
</dbReference>
<dbReference type="KEGG" id="csy:CENSYa_1803"/>
<dbReference type="EnsemblBacteria" id="ABK78413">
    <property type="protein sequence ID" value="ABK78413"/>
    <property type="gene ID" value="CENSYa_1803"/>
</dbReference>
<protein>
    <submittedName>
        <fullName evidence="2">Uncharacterized protein</fullName>
    </submittedName>
</protein>
<dbReference type="AlphaFoldDB" id="A0RYJ6"/>
<evidence type="ECO:0000313" key="3">
    <source>
        <dbReference type="Proteomes" id="UP000000758"/>
    </source>
</evidence>
<feature type="region of interest" description="Disordered" evidence="1">
    <location>
        <begin position="1"/>
        <end position="25"/>
    </location>
</feature>
<proteinExistence type="predicted"/>
<dbReference type="InterPro" id="IPR036390">
    <property type="entry name" value="WH_DNA-bd_sf"/>
</dbReference>
<sequence>MQGPPSRHATGHPAPPQAGAGPCGAPADQRGAGCNLFRQGRGCTLESISPTDLEFLYLGYKNGGSFDERDIEGSELGKLGVGRVLDSIGLLKGRGLLVQNGDNSFGITDAARRLIWDNEMPLWARILRVLSIKPFTQASITEYLGAGKEEVSRQLELLRKNGLVMMSPLRTAAGLERMFEMLPPGLEELEKADAGNTDLIMEGASGDVNAVLDDIEGLVKGGLADGELRAALLARLGRIRSMLQDGAAS</sequence>
<keyword evidence="3" id="KW-1185">Reference proteome</keyword>
<organism evidence="2 3">
    <name type="scientific">Cenarchaeum symbiosum (strain A)</name>
    <dbReference type="NCBI Taxonomy" id="414004"/>
    <lineage>
        <taxon>Archaea</taxon>
        <taxon>Nitrososphaerota</taxon>
        <taxon>Candidatus Cenarchaeales</taxon>
        <taxon>Candidatus Cenarchaeaceae</taxon>
        <taxon>Candidatus Cenarchaeum</taxon>
    </lineage>
</organism>
<dbReference type="STRING" id="414004.CENSYa_1803"/>
<reference evidence="2 3" key="1">
    <citation type="journal article" date="2006" name="Proc. Natl. Acad. Sci. U.S.A.">
        <title>Genomic analysis of the uncultivated marine crenarchaeote Cenarchaeum symbiosum.</title>
        <authorList>
            <person name="Hallam S.J."/>
            <person name="Konstantinidis K.T."/>
            <person name="Putnam N."/>
            <person name="Schleper C."/>
            <person name="Watanabe Y."/>
            <person name="Sugahara J."/>
            <person name="Preston C."/>
            <person name="de la Torre J."/>
            <person name="Richardson P.M."/>
            <person name="DeLong E.F."/>
        </authorList>
    </citation>
    <scope>NUCLEOTIDE SEQUENCE [LARGE SCALE GENOMIC DNA]</scope>
    <source>
        <strain evidence="3">A</strain>
    </source>
</reference>
<gene>
    <name evidence="2" type="ordered locus">CENSYa_1803</name>
</gene>
<dbReference type="Gene3D" id="1.10.10.10">
    <property type="entry name" value="Winged helix-like DNA-binding domain superfamily/Winged helix DNA-binding domain"/>
    <property type="match status" value="1"/>
</dbReference>
<dbReference type="EMBL" id="DP000238">
    <property type="protein sequence ID" value="ABK78413.1"/>
    <property type="molecule type" value="Genomic_DNA"/>
</dbReference>
<dbReference type="InterPro" id="IPR036388">
    <property type="entry name" value="WH-like_DNA-bd_sf"/>
</dbReference>
<accession>A0RYJ6</accession>
<name>A0RYJ6_CENSY</name>
<evidence type="ECO:0000256" key="1">
    <source>
        <dbReference type="SAM" id="MobiDB-lite"/>
    </source>
</evidence>
<dbReference type="SUPFAM" id="SSF46785">
    <property type="entry name" value="Winged helix' DNA-binding domain"/>
    <property type="match status" value="1"/>
</dbReference>
<evidence type="ECO:0000313" key="2">
    <source>
        <dbReference type="EMBL" id="ABK78413.1"/>
    </source>
</evidence>
<dbReference type="HOGENOM" id="CLU_1113835_0_0_2"/>